<feature type="compositionally biased region" description="Polar residues" evidence="1">
    <location>
        <begin position="40"/>
        <end position="63"/>
    </location>
</feature>
<gene>
    <name evidence="2" type="ORF">GCM10011610_26640</name>
</gene>
<evidence type="ECO:0000313" key="3">
    <source>
        <dbReference type="Proteomes" id="UP000658127"/>
    </source>
</evidence>
<organism evidence="2 3">
    <name type="scientific">Nocardia rhizosphaerihabitans</name>
    <dbReference type="NCBI Taxonomy" id="1691570"/>
    <lineage>
        <taxon>Bacteria</taxon>
        <taxon>Bacillati</taxon>
        <taxon>Actinomycetota</taxon>
        <taxon>Actinomycetes</taxon>
        <taxon>Mycobacteriales</taxon>
        <taxon>Nocardiaceae</taxon>
        <taxon>Nocardia</taxon>
    </lineage>
</organism>
<feature type="region of interest" description="Disordered" evidence="1">
    <location>
        <begin position="25"/>
        <end position="63"/>
    </location>
</feature>
<evidence type="ECO:0000313" key="2">
    <source>
        <dbReference type="EMBL" id="GGN78756.1"/>
    </source>
</evidence>
<name>A0ABQ2KDW0_9NOCA</name>
<dbReference type="Proteomes" id="UP000658127">
    <property type="component" value="Unassembled WGS sequence"/>
</dbReference>
<sequence length="63" mass="6736">MTDPVNEWAVLNDLYGLETTDLDPVGEQELASMDAAVPRTTKTPKPLTNGNSATPRSSSTDES</sequence>
<accession>A0ABQ2KDW0</accession>
<reference evidence="3" key="1">
    <citation type="journal article" date="2019" name="Int. J. Syst. Evol. Microbiol.">
        <title>The Global Catalogue of Microorganisms (GCM) 10K type strain sequencing project: providing services to taxonomists for standard genome sequencing and annotation.</title>
        <authorList>
            <consortium name="The Broad Institute Genomics Platform"/>
            <consortium name="The Broad Institute Genome Sequencing Center for Infectious Disease"/>
            <person name="Wu L."/>
            <person name="Ma J."/>
        </authorList>
    </citation>
    <scope>NUCLEOTIDE SEQUENCE [LARGE SCALE GENOMIC DNA]</scope>
    <source>
        <strain evidence="3">CGMCC 4.7329</strain>
    </source>
</reference>
<protein>
    <submittedName>
        <fullName evidence="2">Uncharacterized protein</fullName>
    </submittedName>
</protein>
<keyword evidence="3" id="KW-1185">Reference proteome</keyword>
<evidence type="ECO:0000256" key="1">
    <source>
        <dbReference type="SAM" id="MobiDB-lite"/>
    </source>
</evidence>
<comment type="caution">
    <text evidence="2">The sequence shown here is derived from an EMBL/GenBank/DDBJ whole genome shotgun (WGS) entry which is preliminary data.</text>
</comment>
<dbReference type="EMBL" id="BMNE01000003">
    <property type="protein sequence ID" value="GGN78756.1"/>
    <property type="molecule type" value="Genomic_DNA"/>
</dbReference>
<proteinExistence type="predicted"/>